<organism evidence="10 11">
    <name type="scientific">Varanus komodoensis</name>
    <name type="common">Komodo dragon</name>
    <dbReference type="NCBI Taxonomy" id="61221"/>
    <lineage>
        <taxon>Eukaryota</taxon>
        <taxon>Metazoa</taxon>
        <taxon>Chordata</taxon>
        <taxon>Craniata</taxon>
        <taxon>Vertebrata</taxon>
        <taxon>Euteleostomi</taxon>
        <taxon>Lepidosauria</taxon>
        <taxon>Squamata</taxon>
        <taxon>Bifurcata</taxon>
        <taxon>Unidentata</taxon>
        <taxon>Episquamata</taxon>
        <taxon>Toxicofera</taxon>
        <taxon>Anguimorpha</taxon>
        <taxon>Paleoanguimorpha</taxon>
        <taxon>Varanoidea</taxon>
        <taxon>Varanidae</taxon>
        <taxon>Varanus</taxon>
    </lineage>
</organism>
<dbReference type="PANTHER" id="PTHR14995:SF2">
    <property type="entry name" value="PROTEIN AMNIONLESS"/>
    <property type="match status" value="1"/>
</dbReference>
<evidence type="ECO:0000256" key="9">
    <source>
        <dbReference type="ARBA" id="ARBA00023136"/>
    </source>
</evidence>
<sequence>HFFGQRPLLWHFLDMATLETNGASNAVYKRWIPNTNFENSSNWDQGRVPCATDAILFESSKVLDLKFIPLNGEFILAPGAGFAAFDSRSNPGCDTGTVLSAATSLDNLEQGKLMFSVDEERVPCQYDDAIFQPETSFRVNIESPEQMIQLKSISIMGQKFTSDSTLAEYMQSLSGKLQFHGQGRFQLSNSRCPDKSGCQCGNAASHDRICTALLQKTGNRCPTVVCKGPLKPVGHCCEICEAQSPGLACGIWASGQPACFVMVAATLTLRELSDVRVFCTQESVFCPQLQMHLGKILVRSRVARQGRSSMA</sequence>
<keyword evidence="11" id="KW-1185">Reference proteome</keyword>
<dbReference type="GO" id="GO:0016324">
    <property type="term" value="C:apical plasma membrane"/>
    <property type="evidence" value="ECO:0007669"/>
    <property type="project" value="TreeGrafter"/>
</dbReference>
<keyword evidence="7" id="KW-0653">Protein transport</keyword>
<dbReference type="PANTHER" id="PTHR14995">
    <property type="entry name" value="AMNIONLESS"/>
    <property type="match status" value="1"/>
</dbReference>
<dbReference type="Proteomes" id="UP000694545">
    <property type="component" value="Unplaced"/>
</dbReference>
<accession>A0A8D2JBR1</accession>
<evidence type="ECO:0000256" key="2">
    <source>
        <dbReference type="ARBA" id="ARBA00021200"/>
    </source>
</evidence>
<evidence type="ECO:0000256" key="3">
    <source>
        <dbReference type="ARBA" id="ARBA00022448"/>
    </source>
</evidence>
<dbReference type="Ensembl" id="ENSVKKT00000007507.1">
    <property type="protein sequence ID" value="ENSVKKP00000007313.1"/>
    <property type="gene ID" value="ENSVKKG00000005256.1"/>
</dbReference>
<protein>
    <recommendedName>
        <fullName evidence="2">Protein amnionless</fullName>
    </recommendedName>
</protein>
<evidence type="ECO:0000256" key="4">
    <source>
        <dbReference type="ARBA" id="ARBA00022475"/>
    </source>
</evidence>
<evidence type="ECO:0000313" key="11">
    <source>
        <dbReference type="Proteomes" id="UP000694545"/>
    </source>
</evidence>
<dbReference type="GO" id="GO:0015031">
    <property type="term" value="P:protein transport"/>
    <property type="evidence" value="ECO:0007669"/>
    <property type="project" value="UniProtKB-KW"/>
</dbReference>
<keyword evidence="6" id="KW-0732">Signal</keyword>
<evidence type="ECO:0000256" key="1">
    <source>
        <dbReference type="ARBA" id="ARBA00004251"/>
    </source>
</evidence>
<dbReference type="InterPro" id="IPR026112">
    <property type="entry name" value="AMN"/>
</dbReference>
<keyword evidence="3" id="KW-0813">Transport</keyword>
<evidence type="ECO:0000313" key="10">
    <source>
        <dbReference type="Ensembl" id="ENSVKKP00000007313.1"/>
    </source>
</evidence>
<comment type="subcellular location">
    <subcellularLocation>
        <location evidence="1">Cell membrane</location>
        <topology evidence="1">Single-pass type I membrane protein</topology>
    </subcellularLocation>
</comment>
<dbReference type="Pfam" id="PF14828">
    <property type="entry name" value="Amnionless"/>
    <property type="match status" value="1"/>
</dbReference>
<dbReference type="GO" id="GO:0030139">
    <property type="term" value="C:endocytic vesicle"/>
    <property type="evidence" value="ECO:0007669"/>
    <property type="project" value="TreeGrafter"/>
</dbReference>
<keyword evidence="4" id="KW-1003">Cell membrane</keyword>
<proteinExistence type="predicted"/>
<name>A0A8D2JBR1_VARKO</name>
<evidence type="ECO:0000256" key="6">
    <source>
        <dbReference type="ARBA" id="ARBA00022729"/>
    </source>
</evidence>
<evidence type="ECO:0000256" key="8">
    <source>
        <dbReference type="ARBA" id="ARBA00022989"/>
    </source>
</evidence>
<evidence type="ECO:0000256" key="7">
    <source>
        <dbReference type="ARBA" id="ARBA00022927"/>
    </source>
</evidence>
<keyword evidence="8" id="KW-1133">Transmembrane helix</keyword>
<keyword evidence="9" id="KW-0472">Membrane</keyword>
<keyword evidence="5" id="KW-0812">Transmembrane</keyword>
<reference evidence="10" key="2">
    <citation type="submission" date="2025-09" db="UniProtKB">
        <authorList>
            <consortium name="Ensembl"/>
        </authorList>
    </citation>
    <scope>IDENTIFICATION</scope>
</reference>
<reference evidence="10" key="1">
    <citation type="submission" date="2025-08" db="UniProtKB">
        <authorList>
            <consortium name="Ensembl"/>
        </authorList>
    </citation>
    <scope>IDENTIFICATION</scope>
</reference>
<evidence type="ECO:0000256" key="5">
    <source>
        <dbReference type="ARBA" id="ARBA00022692"/>
    </source>
</evidence>
<dbReference type="GO" id="GO:0006898">
    <property type="term" value="P:receptor-mediated endocytosis"/>
    <property type="evidence" value="ECO:0007669"/>
    <property type="project" value="TreeGrafter"/>
</dbReference>
<dbReference type="AlphaFoldDB" id="A0A8D2JBR1"/>